<dbReference type="InterPro" id="IPR039313">
    <property type="entry name" value="HIT4"/>
</dbReference>
<sequence>MRKTKQRGGSRGGRKTGASSSASKNDDAVVATTTQETQPTQETEETEAKVESPAPEEEGKNEEEVNENQEEEAAKVESKPAEEGENEEEAKEDQEEENEEAKPDESASQKEEAKGASSSQPKLRRGKRKRLTKTEAEKKPTPRAKKRAKTTKAQAAEPEYFEEKRNLEDLWKDTFPVGTEWDQQDAVYDFNWDFKNLEEALEEGGKLYGKKVYVFGCTELLQCAPLTPPFDFLYLIIAAHSVNYKNEKKDVIVPAVVCIESSIPPSDKIGVASVQGEVGEIIPMKNMKMDWVPYVPLEQRDRQVDRKNFPVFILGCTQRRSALKHLPEGRAKKFNYCLPYINNPFKVDESEQSTVVQISFPSEPLVECEYDWVKNNVEDFTDNLINEEVLLPEQKDAFEEFVKEQSNIAMAAYDRAKEAREKVKEGLSKETTKAYQEMKLYKFYPLPSPDTPDTAGIEKSPFINRYFGKAHEVL</sequence>
<accession>A0A8S2B3C8</accession>
<feature type="compositionally biased region" description="Low complexity" evidence="1">
    <location>
        <begin position="32"/>
        <end position="41"/>
    </location>
</feature>
<feature type="compositionally biased region" description="Basic residues" evidence="1">
    <location>
        <begin position="141"/>
        <end position="150"/>
    </location>
</feature>
<feature type="compositionally biased region" description="Basic residues" evidence="1">
    <location>
        <begin position="1"/>
        <end position="14"/>
    </location>
</feature>
<gene>
    <name evidence="2" type="ORF">AARE701A_LOCUS22404</name>
</gene>
<evidence type="ECO:0000313" key="3">
    <source>
        <dbReference type="Proteomes" id="UP000682877"/>
    </source>
</evidence>
<feature type="compositionally biased region" description="Acidic residues" evidence="1">
    <location>
        <begin position="54"/>
        <end position="71"/>
    </location>
</feature>
<protein>
    <submittedName>
        <fullName evidence="2">Uncharacterized protein</fullName>
    </submittedName>
</protein>
<proteinExistence type="predicted"/>
<organism evidence="2 3">
    <name type="scientific">Arabidopsis arenosa</name>
    <name type="common">Sand rock-cress</name>
    <name type="synonym">Cardaminopsis arenosa</name>
    <dbReference type="NCBI Taxonomy" id="38785"/>
    <lineage>
        <taxon>Eukaryota</taxon>
        <taxon>Viridiplantae</taxon>
        <taxon>Streptophyta</taxon>
        <taxon>Embryophyta</taxon>
        <taxon>Tracheophyta</taxon>
        <taxon>Spermatophyta</taxon>
        <taxon>Magnoliopsida</taxon>
        <taxon>eudicotyledons</taxon>
        <taxon>Gunneridae</taxon>
        <taxon>Pentapetalae</taxon>
        <taxon>rosids</taxon>
        <taxon>malvids</taxon>
        <taxon>Brassicales</taxon>
        <taxon>Brassicaceae</taxon>
        <taxon>Camelineae</taxon>
        <taxon>Arabidopsis</taxon>
    </lineage>
</organism>
<feature type="compositionally biased region" description="Basic and acidic residues" evidence="1">
    <location>
        <begin position="72"/>
        <end position="82"/>
    </location>
</feature>
<name>A0A8S2B3C8_ARAAE</name>
<feature type="region of interest" description="Disordered" evidence="1">
    <location>
        <begin position="1"/>
        <end position="159"/>
    </location>
</feature>
<feature type="compositionally biased region" description="Basic and acidic residues" evidence="1">
    <location>
        <begin position="100"/>
        <end position="114"/>
    </location>
</feature>
<dbReference type="AlphaFoldDB" id="A0A8S2B3C8"/>
<evidence type="ECO:0000256" key="1">
    <source>
        <dbReference type="SAM" id="MobiDB-lite"/>
    </source>
</evidence>
<feature type="compositionally biased region" description="Acidic residues" evidence="1">
    <location>
        <begin position="83"/>
        <end position="99"/>
    </location>
</feature>
<dbReference type="PANTHER" id="PTHR33704">
    <property type="entry name" value="PROTEIN HEAT INTOLERANT 4-RELATED"/>
    <property type="match status" value="1"/>
</dbReference>
<keyword evidence="3" id="KW-1185">Reference proteome</keyword>
<dbReference type="Gene3D" id="6.10.250.2770">
    <property type="match status" value="1"/>
</dbReference>
<reference evidence="2" key="1">
    <citation type="submission" date="2021-01" db="EMBL/GenBank/DDBJ databases">
        <authorList>
            <person name="Bezrukov I."/>
        </authorList>
    </citation>
    <scope>NUCLEOTIDE SEQUENCE</scope>
</reference>
<dbReference type="Proteomes" id="UP000682877">
    <property type="component" value="Chromosome 8"/>
</dbReference>
<evidence type="ECO:0000313" key="2">
    <source>
        <dbReference type="EMBL" id="CAE6260087.1"/>
    </source>
</evidence>
<dbReference type="EMBL" id="LR999458">
    <property type="protein sequence ID" value="CAE6260087.1"/>
    <property type="molecule type" value="Genomic_DNA"/>
</dbReference>
<dbReference type="PANTHER" id="PTHR33704:SF1">
    <property type="entry name" value="PROTEIN HEAT INTOLERANT 4-RELATED"/>
    <property type="match status" value="1"/>
</dbReference>
<dbReference type="GO" id="GO:1900034">
    <property type="term" value="P:regulation of cellular response to heat"/>
    <property type="evidence" value="ECO:0007669"/>
    <property type="project" value="InterPro"/>
</dbReference>
<feature type="compositionally biased region" description="Basic residues" evidence="1">
    <location>
        <begin position="122"/>
        <end position="131"/>
    </location>
</feature>